<sequence length="460" mass="52838">MEVTFPQGFYFGSATSAPQSEGARGAEHKAKDIWDLWFELEPYKFHGGIGPADTSTFFEHWREDIELLHETGQNSFRTSISWSRLLPDPEGEPNPEAVEFYRSVFSTLRDEGIEPFVNLFHFDMPAVLQERGGWESREVVDLYARYARYAFELFGDVVKRWYTFNEPIVHVECGYLQQYHYPCKVDPKAAVQVAYHTALASALAVRACHEIVPDAKIGIVLNLTPAYPRSDNPADVQAAHIAELFANKSFLDPSVKGAYDPELVELVAKHGLMPDTCDEDLAIIREHTVDYLGVNFYQPLRVCARASLPNPEAPFMPSYYYDVYAMPGRRMNPHRGWEIYPEALYDIACNIRDNYGNIEWIVSENGMGVEGEEAFRGPDGSIQDDYRIEFIKEHLTQLARGIDEGSNCIGYHLWTFIDCWSWLNAYKNRYGLVELDLETQERRIKKSGRWYRQLAESRGF</sequence>
<keyword evidence="2 5" id="KW-0378">Hydrolase</keyword>
<evidence type="ECO:0000256" key="4">
    <source>
        <dbReference type="RuleBase" id="RU003690"/>
    </source>
</evidence>
<reference evidence="5 6" key="1">
    <citation type="submission" date="2018-08" db="EMBL/GenBank/DDBJ databases">
        <title>A genome reference for cultivated species of the human gut microbiota.</title>
        <authorList>
            <person name="Zou Y."/>
            <person name="Xue W."/>
            <person name="Luo G."/>
        </authorList>
    </citation>
    <scope>NUCLEOTIDE SEQUENCE [LARGE SCALE GENOMIC DNA]</scope>
    <source>
        <strain evidence="5 6">AM30-5LB</strain>
    </source>
</reference>
<evidence type="ECO:0000313" key="5">
    <source>
        <dbReference type="EMBL" id="RHD57623.1"/>
    </source>
</evidence>
<dbReference type="GO" id="GO:0005829">
    <property type="term" value="C:cytosol"/>
    <property type="evidence" value="ECO:0007669"/>
    <property type="project" value="TreeGrafter"/>
</dbReference>
<dbReference type="EMBL" id="QSJI01000001">
    <property type="protein sequence ID" value="RHD57623.1"/>
    <property type="molecule type" value="Genomic_DNA"/>
</dbReference>
<evidence type="ECO:0000256" key="3">
    <source>
        <dbReference type="ARBA" id="ARBA00023295"/>
    </source>
</evidence>
<dbReference type="SUPFAM" id="SSF51445">
    <property type="entry name" value="(Trans)glycosidases"/>
    <property type="match status" value="1"/>
</dbReference>
<comment type="similarity">
    <text evidence="1 4">Belongs to the glycosyl hydrolase 1 family.</text>
</comment>
<dbReference type="InterPro" id="IPR017853">
    <property type="entry name" value="GH"/>
</dbReference>
<dbReference type="Pfam" id="PF00232">
    <property type="entry name" value="Glyco_hydro_1"/>
    <property type="match status" value="1"/>
</dbReference>
<dbReference type="InterPro" id="IPR001360">
    <property type="entry name" value="Glyco_hydro_1"/>
</dbReference>
<protein>
    <submittedName>
        <fullName evidence="5">Glycoside hydrolase family 1 protein</fullName>
    </submittedName>
</protein>
<proteinExistence type="inferred from homology"/>
<dbReference type="Gene3D" id="3.20.20.80">
    <property type="entry name" value="Glycosidases"/>
    <property type="match status" value="1"/>
</dbReference>
<accession>A0A414G0G4</accession>
<dbReference type="Proteomes" id="UP000286050">
    <property type="component" value="Unassembled WGS sequence"/>
</dbReference>
<dbReference type="FunFam" id="3.20.20.80:FF:000004">
    <property type="entry name" value="Beta-glucosidase 6-phospho-beta-glucosidase"/>
    <property type="match status" value="1"/>
</dbReference>
<comment type="caution">
    <text evidence="5">The sequence shown here is derived from an EMBL/GenBank/DDBJ whole genome shotgun (WGS) entry which is preliminary data.</text>
</comment>
<name>A0A414G0G4_9ACTN</name>
<dbReference type="PANTHER" id="PTHR10353">
    <property type="entry name" value="GLYCOSYL HYDROLASE"/>
    <property type="match status" value="1"/>
</dbReference>
<dbReference type="GO" id="GO:0016052">
    <property type="term" value="P:carbohydrate catabolic process"/>
    <property type="evidence" value="ECO:0007669"/>
    <property type="project" value="TreeGrafter"/>
</dbReference>
<evidence type="ECO:0000313" key="6">
    <source>
        <dbReference type="Proteomes" id="UP000286050"/>
    </source>
</evidence>
<dbReference type="AlphaFoldDB" id="A0A414G0G4"/>
<dbReference type="PRINTS" id="PR00131">
    <property type="entry name" value="GLHYDRLASE1"/>
</dbReference>
<evidence type="ECO:0000256" key="2">
    <source>
        <dbReference type="ARBA" id="ARBA00022801"/>
    </source>
</evidence>
<gene>
    <name evidence="5" type="ORF">DW787_01950</name>
</gene>
<dbReference type="PANTHER" id="PTHR10353:SF139">
    <property type="entry name" value="6-PHOSPHO-BETA-GLUCOSIDASE GMUD"/>
    <property type="match status" value="1"/>
</dbReference>
<dbReference type="GO" id="GO:0008422">
    <property type="term" value="F:beta-glucosidase activity"/>
    <property type="evidence" value="ECO:0007669"/>
    <property type="project" value="TreeGrafter"/>
</dbReference>
<keyword evidence="3" id="KW-0326">Glycosidase</keyword>
<organism evidence="5 6">
    <name type="scientific">Collinsella intestinalis</name>
    <dbReference type="NCBI Taxonomy" id="147207"/>
    <lineage>
        <taxon>Bacteria</taxon>
        <taxon>Bacillati</taxon>
        <taxon>Actinomycetota</taxon>
        <taxon>Coriobacteriia</taxon>
        <taxon>Coriobacteriales</taxon>
        <taxon>Coriobacteriaceae</taxon>
        <taxon>Collinsella</taxon>
    </lineage>
</organism>
<evidence type="ECO:0000256" key="1">
    <source>
        <dbReference type="ARBA" id="ARBA00010838"/>
    </source>
</evidence>
<dbReference type="RefSeq" id="WP_118271382.1">
    <property type="nucleotide sequence ID" value="NZ_JAQECN010000007.1"/>
</dbReference>